<name>H5SUA6_ACEAU</name>
<dbReference type="Pfam" id="PF00586">
    <property type="entry name" value="AIRS"/>
    <property type="match status" value="1"/>
</dbReference>
<dbReference type="EMBL" id="AP011803">
    <property type="protein sequence ID" value="BAL60106.1"/>
    <property type="molecule type" value="Genomic_DNA"/>
</dbReference>
<dbReference type="NCBIfam" id="TIGR01379">
    <property type="entry name" value="thiL"/>
    <property type="match status" value="1"/>
</dbReference>
<keyword evidence="1" id="KW-0067">ATP-binding</keyword>
<dbReference type="AlphaFoldDB" id="H5SUA6"/>
<dbReference type="SUPFAM" id="SSF56042">
    <property type="entry name" value="PurM C-terminal domain-like"/>
    <property type="match status" value="1"/>
</dbReference>
<accession>H5SUA6</accession>
<reference evidence="4" key="2">
    <citation type="journal article" date="2012" name="PLoS ONE">
        <title>A Deeply Branching Thermophilic Bacterium with an Ancient Acetyl-CoA Pathway Dominates a Subsurface Ecosystem.</title>
        <authorList>
            <person name="Takami H."/>
            <person name="Noguchi H."/>
            <person name="Takaki Y."/>
            <person name="Uchiyama I."/>
            <person name="Toyoda A."/>
            <person name="Nishi S."/>
            <person name="Chee G.-J."/>
            <person name="Arai W."/>
            <person name="Nunoura T."/>
            <person name="Itoh T."/>
            <person name="Hattori M."/>
            <person name="Takai K."/>
        </authorList>
    </citation>
    <scope>NUCLEOTIDE SEQUENCE</scope>
</reference>
<comment type="caution">
    <text evidence="1">Lacks conserved residue(s) required for the propagation of feature annotation.</text>
</comment>
<evidence type="ECO:0000256" key="1">
    <source>
        <dbReference type="HAMAP-Rule" id="MF_02128"/>
    </source>
</evidence>
<gene>
    <name evidence="1" type="primary">thiL</name>
    <name evidence="4" type="ORF">HGMM_OP4C742</name>
</gene>
<protein>
    <recommendedName>
        <fullName evidence="1">Thiamine-monophosphate kinase</fullName>
        <shortName evidence="1">TMP kinase</shortName>
        <shortName evidence="1">Thiamine-phosphate kinase</shortName>
        <ecNumber evidence="1">2.7.4.16</ecNumber>
    </recommendedName>
</protein>
<comment type="catalytic activity">
    <reaction evidence="1">
        <text>thiamine phosphate + ATP = thiamine diphosphate + ADP</text>
        <dbReference type="Rhea" id="RHEA:15913"/>
        <dbReference type="ChEBI" id="CHEBI:30616"/>
        <dbReference type="ChEBI" id="CHEBI:37575"/>
        <dbReference type="ChEBI" id="CHEBI:58937"/>
        <dbReference type="ChEBI" id="CHEBI:456216"/>
        <dbReference type="EC" id="2.7.4.16"/>
    </reaction>
</comment>
<feature type="binding site" evidence="1">
    <location>
        <position position="68"/>
    </location>
    <ligand>
        <name>Mg(2+)</name>
        <dbReference type="ChEBI" id="CHEBI:18420"/>
        <label>3</label>
    </ligand>
</feature>
<keyword evidence="1" id="KW-0808">Transferase</keyword>
<feature type="binding site" evidence="1">
    <location>
        <position position="138"/>
    </location>
    <ligand>
        <name>ATP</name>
        <dbReference type="ChEBI" id="CHEBI:30616"/>
    </ligand>
</feature>
<dbReference type="CDD" id="cd02194">
    <property type="entry name" value="ThiL"/>
    <property type="match status" value="1"/>
</dbReference>
<feature type="binding site" evidence="1">
    <location>
        <position position="38"/>
    </location>
    <ligand>
        <name>Mg(2+)</name>
        <dbReference type="ChEBI" id="CHEBI:18420"/>
        <label>4</label>
    </ligand>
</feature>
<evidence type="ECO:0000259" key="3">
    <source>
        <dbReference type="Pfam" id="PF02769"/>
    </source>
</evidence>
<dbReference type="InterPro" id="IPR036921">
    <property type="entry name" value="PurM-like_N_sf"/>
</dbReference>
<dbReference type="HAMAP" id="MF_02128">
    <property type="entry name" value="TMP_kinase"/>
    <property type="match status" value="1"/>
</dbReference>
<dbReference type="InterPro" id="IPR010918">
    <property type="entry name" value="PurM-like_C_dom"/>
</dbReference>
<organism evidence="4">
    <name type="scientific">Acetithermum autotrophicum</name>
    <dbReference type="NCBI Taxonomy" id="1446466"/>
    <lineage>
        <taxon>Bacteria</taxon>
        <taxon>Candidatus Bipolaricaulota</taxon>
        <taxon>Candidatus Acetithermum</taxon>
    </lineage>
</organism>
<dbReference type="GO" id="GO:0009229">
    <property type="term" value="P:thiamine diphosphate biosynthetic process"/>
    <property type="evidence" value="ECO:0007669"/>
    <property type="project" value="UniProtKB-UniRule"/>
</dbReference>
<evidence type="ECO:0000313" key="4">
    <source>
        <dbReference type="EMBL" id="BAL60106.1"/>
    </source>
</evidence>
<feature type="binding site" evidence="1">
    <location>
        <position position="198"/>
    </location>
    <ligand>
        <name>ATP</name>
        <dbReference type="ChEBI" id="CHEBI:30616"/>
    </ligand>
</feature>
<evidence type="ECO:0000259" key="2">
    <source>
        <dbReference type="Pfam" id="PF00586"/>
    </source>
</evidence>
<dbReference type="InterPro" id="IPR006283">
    <property type="entry name" value="ThiL-like"/>
</dbReference>
<feature type="domain" description="PurM-like C-terminal" evidence="3">
    <location>
        <begin position="145"/>
        <end position="282"/>
    </location>
</feature>
<proteinExistence type="inferred from homology"/>
<feature type="binding site" evidence="1">
    <location>
        <position position="40"/>
    </location>
    <ligand>
        <name>Mg(2+)</name>
        <dbReference type="ChEBI" id="CHEBI:18420"/>
        <label>2</label>
    </ligand>
</feature>
<feature type="binding site" evidence="1">
    <location>
        <position position="24"/>
    </location>
    <ligand>
        <name>Mg(2+)</name>
        <dbReference type="ChEBI" id="CHEBI:18420"/>
        <label>3</label>
    </ligand>
</feature>
<feature type="binding site" evidence="1">
    <location>
        <position position="248"/>
    </location>
    <ligand>
        <name>substrate</name>
    </ligand>
</feature>
<feature type="binding site" evidence="1">
    <location>
        <position position="199"/>
    </location>
    <ligand>
        <name>Mg(2+)</name>
        <dbReference type="ChEBI" id="CHEBI:18420"/>
        <label>5</label>
    </ligand>
</feature>
<dbReference type="EC" id="2.7.4.16" evidence="1"/>
<dbReference type="UniPathway" id="UPA00060">
    <property type="reaction ID" value="UER00142"/>
</dbReference>
<keyword evidence="1" id="KW-0784">Thiamine biosynthesis</keyword>
<dbReference type="PANTHER" id="PTHR30270:SF3">
    <property type="entry name" value="THIAMINE-MONOPHOSPHATE KINASE"/>
    <property type="match status" value="1"/>
</dbReference>
<comment type="similarity">
    <text evidence="1">Belongs to the thiamine-monophosphate kinase family.</text>
</comment>
<comment type="miscellaneous">
    <text evidence="1">Reaction mechanism of ThiL seems to utilize a direct, inline transfer of the gamma-phosphate of ATP to TMP rather than a phosphorylated enzyme intermediate.</text>
</comment>
<keyword evidence="1" id="KW-0460">Magnesium</keyword>
<dbReference type="Gene3D" id="3.90.650.10">
    <property type="entry name" value="PurM-like C-terminal domain"/>
    <property type="match status" value="1"/>
</dbReference>
<keyword evidence="1 4" id="KW-0418">Kinase</keyword>
<dbReference type="PANTHER" id="PTHR30270">
    <property type="entry name" value="THIAMINE-MONOPHOSPHATE KINASE"/>
    <property type="match status" value="1"/>
</dbReference>
<feature type="binding site" evidence="1">
    <location>
        <position position="68"/>
    </location>
    <ligand>
        <name>Mg(2+)</name>
        <dbReference type="ChEBI" id="CHEBI:18420"/>
        <label>4</label>
    </ligand>
</feature>
<dbReference type="GO" id="GO:0009228">
    <property type="term" value="P:thiamine biosynthetic process"/>
    <property type="evidence" value="ECO:0007669"/>
    <property type="project" value="UniProtKB-KW"/>
</dbReference>
<feature type="binding site" evidence="1">
    <location>
        <position position="39"/>
    </location>
    <ligand>
        <name>Mg(2+)</name>
        <dbReference type="ChEBI" id="CHEBI:18420"/>
        <label>1</label>
    </ligand>
</feature>
<feature type="binding site" evidence="1">
    <location>
        <position position="196"/>
    </location>
    <ligand>
        <name>Mg(2+)</name>
        <dbReference type="ChEBI" id="CHEBI:18420"/>
        <label>3</label>
    </ligand>
</feature>
<dbReference type="Pfam" id="PF02769">
    <property type="entry name" value="AIRS_C"/>
    <property type="match status" value="1"/>
</dbReference>
<dbReference type="Gene3D" id="3.30.1330.10">
    <property type="entry name" value="PurM-like, N-terminal domain"/>
    <property type="match status" value="1"/>
</dbReference>
<feature type="domain" description="PurM-like N-terminal" evidence="2">
    <location>
        <begin position="22"/>
        <end position="131"/>
    </location>
</feature>
<feature type="binding site" evidence="1">
    <location>
        <begin position="114"/>
        <end position="115"/>
    </location>
    <ligand>
        <name>ATP</name>
        <dbReference type="ChEBI" id="CHEBI:30616"/>
    </ligand>
</feature>
<sequence length="301" mass="32974">MYSTPMRERDVIKFLNERLPIGDDCAVIPFGKTNLLLTTDMLHRHTDFPEGITPYTMGWRAVAVSLSDIAAMGGRPLGVVIALGAPEFEKSFLEELFEGALACCEACKTQLLGGDTDRHSELTLVTTALGEAPKPVLRSGARPEELVCVTGDLGRTAAALQLLSQKEHDQANQLLQFMPRLSEGQALAPLARSMIDISDGLARSLYQLAEASGVGFRIDATAIPFALEVEELARDQDELFEMGLFFGEDFELLFTLPQEKLLEARKSCEFTVIGRTVPGKEGITMQLGRESIALPDRGYEH</sequence>
<dbReference type="InterPro" id="IPR036676">
    <property type="entry name" value="PurM-like_C_sf"/>
</dbReference>
<feature type="binding site" evidence="1">
    <location>
        <position position="68"/>
    </location>
    <ligand>
        <name>Mg(2+)</name>
        <dbReference type="ChEBI" id="CHEBI:18420"/>
        <label>2</label>
    </ligand>
</feature>
<feature type="binding site" evidence="1">
    <location>
        <position position="40"/>
    </location>
    <ligand>
        <name>Mg(2+)</name>
        <dbReference type="ChEBI" id="CHEBI:18420"/>
        <label>1</label>
    </ligand>
</feature>
<dbReference type="GO" id="GO:0005524">
    <property type="term" value="F:ATP binding"/>
    <property type="evidence" value="ECO:0007669"/>
    <property type="project" value="UniProtKB-UniRule"/>
</dbReference>
<dbReference type="InterPro" id="IPR016188">
    <property type="entry name" value="PurM-like_N"/>
</dbReference>
<keyword evidence="1" id="KW-0547">Nucleotide-binding</keyword>
<dbReference type="GO" id="GO:0000287">
    <property type="term" value="F:magnesium ion binding"/>
    <property type="evidence" value="ECO:0007669"/>
    <property type="project" value="UniProtKB-UniRule"/>
</dbReference>
<comment type="pathway">
    <text evidence="1">Cofactor biosynthesis; thiamine diphosphate biosynthesis; thiamine diphosphate from thiamine phosphate: step 1/1.</text>
</comment>
<feature type="binding site" evidence="1">
    <location>
        <position position="24"/>
    </location>
    <ligand>
        <name>Mg(2+)</name>
        <dbReference type="ChEBI" id="CHEBI:18420"/>
        <label>4</label>
    </ligand>
</feature>
<keyword evidence="1" id="KW-0479">Metal-binding</keyword>
<comment type="function">
    <text evidence="1">Catalyzes the ATP-dependent phosphorylation of thiamine-monophosphate (TMP) to form thiamine-pyrophosphate (TPP), the active form of vitamin B1.</text>
</comment>
<dbReference type="SUPFAM" id="SSF55326">
    <property type="entry name" value="PurM N-terminal domain-like"/>
    <property type="match status" value="1"/>
</dbReference>
<feature type="binding site" evidence="1">
    <location>
        <position position="47"/>
    </location>
    <ligand>
        <name>substrate</name>
    </ligand>
</feature>
<dbReference type="PIRSF" id="PIRSF005303">
    <property type="entry name" value="Thiam_monoph_kin"/>
    <property type="match status" value="1"/>
</dbReference>
<reference evidence="4" key="1">
    <citation type="journal article" date="2005" name="Environ. Microbiol.">
        <title>Genetic and functional properties of uncultivated thermophilic crenarchaeotes from a subsurface gold mine as revealed by analysis of genome fragments.</title>
        <authorList>
            <person name="Nunoura T."/>
            <person name="Hirayama H."/>
            <person name="Takami H."/>
            <person name="Oida H."/>
            <person name="Nishi S."/>
            <person name="Shimamura S."/>
            <person name="Suzuki Y."/>
            <person name="Inagaki F."/>
            <person name="Takai K."/>
            <person name="Nealson K.H."/>
            <person name="Horikoshi K."/>
        </authorList>
    </citation>
    <scope>NUCLEOTIDE SEQUENCE</scope>
</reference>
<feature type="binding site" evidence="1">
    <location>
        <position position="115"/>
    </location>
    <ligand>
        <name>Mg(2+)</name>
        <dbReference type="ChEBI" id="CHEBI:18420"/>
        <label>1</label>
    </ligand>
</feature>
<dbReference type="GO" id="GO:0009030">
    <property type="term" value="F:thiamine-phosphate kinase activity"/>
    <property type="evidence" value="ECO:0007669"/>
    <property type="project" value="UniProtKB-UniRule"/>
</dbReference>